<dbReference type="RefSeq" id="WP_131775861.1">
    <property type="nucleotide sequence ID" value="NZ_BMOB01000002.1"/>
</dbReference>
<organism evidence="2 3">
    <name type="scientific">Legionella impletisoli</name>
    <dbReference type="NCBI Taxonomy" id="343510"/>
    <lineage>
        <taxon>Bacteria</taxon>
        <taxon>Pseudomonadati</taxon>
        <taxon>Pseudomonadota</taxon>
        <taxon>Gammaproteobacteria</taxon>
        <taxon>Legionellales</taxon>
        <taxon>Legionellaceae</taxon>
        <taxon>Legionella</taxon>
    </lineage>
</organism>
<evidence type="ECO:0000313" key="3">
    <source>
        <dbReference type="Proteomes" id="UP000630149"/>
    </source>
</evidence>
<sequence>MRLTNVGLILASTAILFGCGRSKPPELYVLSPIPCHKMQISEKYAHLRIGINPVKIPEYIQKPEITLHCSKHQVKLAENHHWAESLKDNITRILQTNLTTLLPGAVVQKSPWYSQFFPTYTLDVMISQFETDIYGNHIFRAEYLIYHDNRVVKNGQICYKKKLPVVTPLTVVNSMNDNINQLSKEIMLTFKSM</sequence>
<name>A0A917JQL1_9GAMM</name>
<dbReference type="OrthoDB" id="7063250at2"/>
<protein>
    <recommendedName>
        <fullName evidence="1">ABC-type transport auxiliary lipoprotein component domain-containing protein</fullName>
    </recommendedName>
</protein>
<dbReference type="EMBL" id="BMOB01000002">
    <property type="protein sequence ID" value="GGI80445.1"/>
    <property type="molecule type" value="Genomic_DNA"/>
</dbReference>
<evidence type="ECO:0000313" key="2">
    <source>
        <dbReference type="EMBL" id="GGI80445.1"/>
    </source>
</evidence>
<keyword evidence="3" id="KW-1185">Reference proteome</keyword>
<dbReference type="AlphaFoldDB" id="A0A917JQL1"/>
<dbReference type="Pfam" id="PF03886">
    <property type="entry name" value="ABC_trans_aux"/>
    <property type="match status" value="1"/>
</dbReference>
<gene>
    <name evidence="2" type="ORF">GCM10007966_06200</name>
</gene>
<reference evidence="2" key="1">
    <citation type="journal article" date="2014" name="Int. J. Syst. Evol. Microbiol.">
        <title>Complete genome sequence of Corynebacterium casei LMG S-19264T (=DSM 44701T), isolated from a smear-ripened cheese.</title>
        <authorList>
            <consortium name="US DOE Joint Genome Institute (JGI-PGF)"/>
            <person name="Walter F."/>
            <person name="Albersmeier A."/>
            <person name="Kalinowski J."/>
            <person name="Ruckert C."/>
        </authorList>
    </citation>
    <scope>NUCLEOTIDE SEQUENCE</scope>
    <source>
        <strain evidence="2">JCM 13919</strain>
    </source>
</reference>
<feature type="domain" description="ABC-type transport auxiliary lipoprotein component" evidence="1">
    <location>
        <begin position="28"/>
        <end position="186"/>
    </location>
</feature>
<dbReference type="Proteomes" id="UP000630149">
    <property type="component" value="Unassembled WGS sequence"/>
</dbReference>
<proteinExistence type="predicted"/>
<comment type="caution">
    <text evidence="2">The sequence shown here is derived from an EMBL/GenBank/DDBJ whole genome shotgun (WGS) entry which is preliminary data.</text>
</comment>
<reference evidence="2" key="2">
    <citation type="submission" date="2020-09" db="EMBL/GenBank/DDBJ databases">
        <authorList>
            <person name="Sun Q."/>
            <person name="Ohkuma M."/>
        </authorList>
    </citation>
    <scope>NUCLEOTIDE SEQUENCE</scope>
    <source>
        <strain evidence="2">JCM 13919</strain>
    </source>
</reference>
<accession>A0A917JQL1</accession>
<dbReference type="SUPFAM" id="SSF159594">
    <property type="entry name" value="XCC0632-like"/>
    <property type="match status" value="1"/>
</dbReference>
<dbReference type="InterPro" id="IPR005586">
    <property type="entry name" value="ABC_trans_aux"/>
</dbReference>
<dbReference type="Gene3D" id="3.40.50.10610">
    <property type="entry name" value="ABC-type transport auxiliary lipoprotein component"/>
    <property type="match status" value="1"/>
</dbReference>
<dbReference type="PROSITE" id="PS51257">
    <property type="entry name" value="PROKAR_LIPOPROTEIN"/>
    <property type="match status" value="1"/>
</dbReference>
<evidence type="ECO:0000259" key="1">
    <source>
        <dbReference type="Pfam" id="PF03886"/>
    </source>
</evidence>